<dbReference type="CDD" id="cd02440">
    <property type="entry name" value="AdoMet_MTases"/>
    <property type="match status" value="1"/>
</dbReference>
<dbReference type="EMBL" id="BORQ01000001">
    <property type="protein sequence ID" value="GIO29837.1"/>
    <property type="molecule type" value="Genomic_DNA"/>
</dbReference>
<dbReference type="SUPFAM" id="SSF53335">
    <property type="entry name" value="S-adenosyl-L-methionine-dependent methyltransferases"/>
    <property type="match status" value="1"/>
</dbReference>
<evidence type="ECO:0000313" key="1">
    <source>
        <dbReference type="EMBL" id="GIO29837.1"/>
    </source>
</evidence>
<dbReference type="AlphaFoldDB" id="A0A919XBZ7"/>
<evidence type="ECO:0000313" key="2">
    <source>
        <dbReference type="Proteomes" id="UP000679779"/>
    </source>
</evidence>
<comment type="caution">
    <text evidence="1">The sequence shown here is derived from an EMBL/GenBank/DDBJ whole genome shotgun (WGS) entry which is preliminary data.</text>
</comment>
<dbReference type="Pfam" id="PF13489">
    <property type="entry name" value="Methyltransf_23"/>
    <property type="match status" value="1"/>
</dbReference>
<name>A0A919XBZ7_9BACL</name>
<accession>A0A919XBZ7</accession>
<keyword evidence="2" id="KW-1185">Reference proteome</keyword>
<dbReference type="InterPro" id="IPR029063">
    <property type="entry name" value="SAM-dependent_MTases_sf"/>
</dbReference>
<evidence type="ECO:0008006" key="3">
    <source>
        <dbReference type="Google" id="ProtNLM"/>
    </source>
</evidence>
<reference evidence="1" key="1">
    <citation type="submission" date="2021-03" db="EMBL/GenBank/DDBJ databases">
        <title>Antimicrobial resistance genes in bacteria isolated from Japanese honey, and their potential for conferring macrolide and lincosamide resistance in the American foulbrood pathogen Paenibacillus larvae.</title>
        <authorList>
            <person name="Okamoto M."/>
            <person name="Kumagai M."/>
            <person name="Kanamori H."/>
            <person name="Takamatsu D."/>
        </authorList>
    </citation>
    <scope>NUCLEOTIDE SEQUENCE</scope>
    <source>
        <strain evidence="1">J2TS6</strain>
    </source>
</reference>
<sequence>MNDAKLLQHYLNMREPEAYQWNLSAKSLYLELETRDFFERHFHAHEGIEACNIGIGTGEWDDFLGYRLHGFGKLTSIDIDPDICGLFGYRQEREGHPNPSTVLCGDFLTCDLPAGEYDLVTMIGSTLNEIGVFGGTFEKIGQILKPGGVLMYMDFDQDDRKDNLLELLPHLHMETEKVETYDRFSSIKFFIIKIRKPI</sequence>
<protein>
    <recommendedName>
        <fullName evidence="3">Class I SAM-dependent methyltransferase</fullName>
    </recommendedName>
</protein>
<organism evidence="1 2">
    <name type="scientific">Paenibacillus albilobatus</name>
    <dbReference type="NCBI Taxonomy" id="2716884"/>
    <lineage>
        <taxon>Bacteria</taxon>
        <taxon>Bacillati</taxon>
        <taxon>Bacillota</taxon>
        <taxon>Bacilli</taxon>
        <taxon>Bacillales</taxon>
        <taxon>Paenibacillaceae</taxon>
        <taxon>Paenibacillus</taxon>
    </lineage>
</organism>
<proteinExistence type="predicted"/>
<dbReference type="Gene3D" id="3.40.50.150">
    <property type="entry name" value="Vaccinia Virus protein VP39"/>
    <property type="match status" value="1"/>
</dbReference>
<dbReference type="RefSeq" id="WP_160037517.1">
    <property type="nucleotide sequence ID" value="NZ_BORQ01000001.1"/>
</dbReference>
<dbReference type="Proteomes" id="UP000679779">
    <property type="component" value="Unassembled WGS sequence"/>
</dbReference>
<gene>
    <name evidence="1" type="ORF">J2TS6_09780</name>
</gene>